<evidence type="ECO:0000313" key="9">
    <source>
        <dbReference type="Proteomes" id="UP000268084"/>
    </source>
</evidence>
<keyword evidence="5 6" id="KW-0472">Membrane</keyword>
<feature type="transmembrane region" description="Helical" evidence="6">
    <location>
        <begin position="58"/>
        <end position="79"/>
    </location>
</feature>
<evidence type="ECO:0000256" key="1">
    <source>
        <dbReference type="ARBA" id="ARBA00004141"/>
    </source>
</evidence>
<dbReference type="InterPro" id="IPR023494">
    <property type="entry name" value="Cyt_c_bgen_Ccs1/CcsB/ResB"/>
</dbReference>
<keyword evidence="9" id="KW-1185">Reference proteome</keyword>
<dbReference type="InterPro" id="IPR007816">
    <property type="entry name" value="ResB-like_domain"/>
</dbReference>
<comment type="subcellular location">
    <subcellularLocation>
        <location evidence="1">Membrane</location>
        <topology evidence="1">Multi-pass membrane protein</topology>
    </subcellularLocation>
</comment>
<name>A0A3G8ZZ58_9ACTN</name>
<dbReference type="EMBL" id="CP034170">
    <property type="protein sequence ID" value="AZI59594.1"/>
    <property type="molecule type" value="Genomic_DNA"/>
</dbReference>
<evidence type="ECO:0000256" key="6">
    <source>
        <dbReference type="SAM" id="Phobius"/>
    </source>
</evidence>
<dbReference type="Pfam" id="PF05140">
    <property type="entry name" value="ResB"/>
    <property type="match status" value="1"/>
</dbReference>
<keyword evidence="4 6" id="KW-1133">Transmembrane helix</keyword>
<sequence length="507" mass="54758">MRVALILLFMLALASLPGALLPQWNLNTAKTAQYILDYPTLGPWLNRLGFFGVFGSPWYAAIYLLLFISLIGCLVPRSWEFVGQIRSKPVATPRNLARLPHHGQVRLADKRNPDEVAGQIEAGLRGWRLTRRSEPGGVVTVSAEKGYLREVGNLVFHVSLLGLLAAIAVGKMFGFEGSLIVTEGQTFCSGSPAAYDNFRPGLLVDGTAMAPFCATVDKFTAAYNPNGMASSFSSDLTYTASASAAPQQYNLRVNDPLRVDGERLYLIGHGFTPTFKVTYPNGQMREYEQPFQTQDGNLTSEGAVKITDPPGYVGKEVRNRQLAIVGIFAPTAVMSHGTNIMTSGFPAPDNPGVAIQIYRGNLGLEDGAAQSVYAIDPGQVANGELKKLTRANLSTGESMTIDDGTVIEFTGYKEWVSMQTSYDPAQGYALVFAITLLMGLMASLTIKRRRVWFRILPAGADGTGPVYGSFVQVGGLARTDQAGYGEEFTSLLALPVTKTKSAAVARR</sequence>
<keyword evidence="3" id="KW-0201">Cytochrome c-type biogenesis</keyword>
<evidence type="ECO:0000256" key="5">
    <source>
        <dbReference type="ARBA" id="ARBA00023136"/>
    </source>
</evidence>
<evidence type="ECO:0000259" key="7">
    <source>
        <dbReference type="Pfam" id="PF05140"/>
    </source>
</evidence>
<dbReference type="AlphaFoldDB" id="A0A3G8ZZ58"/>
<dbReference type="GO" id="GO:0016020">
    <property type="term" value="C:membrane"/>
    <property type="evidence" value="ECO:0007669"/>
    <property type="project" value="UniProtKB-SubCell"/>
</dbReference>
<feature type="transmembrane region" description="Helical" evidence="6">
    <location>
        <begin position="427"/>
        <end position="446"/>
    </location>
</feature>
<dbReference type="KEGG" id="nak:EH165_12060"/>
<reference evidence="8 9" key="2">
    <citation type="submission" date="2018-12" db="EMBL/GenBank/DDBJ databases">
        <title>Nakamurella antarcticus sp. nov., isolated from Antarctica South Shetland Islands soil.</title>
        <authorList>
            <person name="Peng F."/>
        </authorList>
    </citation>
    <scope>NUCLEOTIDE SEQUENCE [LARGE SCALE GENOMIC DNA]</scope>
    <source>
        <strain evidence="8 9">S14-144</strain>
    </source>
</reference>
<dbReference type="Proteomes" id="UP000268084">
    <property type="component" value="Chromosome"/>
</dbReference>
<accession>A0A3G8ZZ58</accession>
<feature type="domain" description="ResB-like" evidence="7">
    <location>
        <begin position="1"/>
        <end position="488"/>
    </location>
</feature>
<evidence type="ECO:0000256" key="3">
    <source>
        <dbReference type="ARBA" id="ARBA00022748"/>
    </source>
</evidence>
<protein>
    <submittedName>
        <fullName evidence="8">Cytochrome c biogenesis protein ResB</fullName>
    </submittedName>
</protein>
<reference evidence="8 9" key="1">
    <citation type="submission" date="2018-11" db="EMBL/GenBank/DDBJ databases">
        <authorList>
            <person name="Da X."/>
        </authorList>
    </citation>
    <scope>NUCLEOTIDE SEQUENCE [LARGE SCALE GENOMIC DNA]</scope>
    <source>
        <strain evidence="8 9">S14-144</strain>
    </source>
</reference>
<gene>
    <name evidence="8" type="ORF">EH165_12060</name>
</gene>
<proteinExistence type="predicted"/>
<keyword evidence="2 6" id="KW-0812">Transmembrane</keyword>
<dbReference type="GO" id="GO:0017004">
    <property type="term" value="P:cytochrome complex assembly"/>
    <property type="evidence" value="ECO:0007669"/>
    <property type="project" value="UniProtKB-KW"/>
</dbReference>
<evidence type="ECO:0000256" key="4">
    <source>
        <dbReference type="ARBA" id="ARBA00022989"/>
    </source>
</evidence>
<feature type="transmembrane region" description="Helical" evidence="6">
    <location>
        <begin position="154"/>
        <end position="175"/>
    </location>
</feature>
<dbReference type="OrthoDB" id="3949537at2"/>
<dbReference type="PANTHER" id="PTHR31566:SF0">
    <property type="entry name" value="CYTOCHROME C BIOGENESIS PROTEIN CCS1, CHLOROPLASTIC"/>
    <property type="match status" value="1"/>
</dbReference>
<evidence type="ECO:0000313" key="8">
    <source>
        <dbReference type="EMBL" id="AZI59594.1"/>
    </source>
</evidence>
<organism evidence="8 9">
    <name type="scientific">Nakamurella antarctica</name>
    <dbReference type="NCBI Taxonomy" id="1902245"/>
    <lineage>
        <taxon>Bacteria</taxon>
        <taxon>Bacillati</taxon>
        <taxon>Actinomycetota</taxon>
        <taxon>Actinomycetes</taxon>
        <taxon>Nakamurellales</taxon>
        <taxon>Nakamurellaceae</taxon>
        <taxon>Nakamurella</taxon>
    </lineage>
</organism>
<dbReference type="PANTHER" id="PTHR31566">
    <property type="entry name" value="CYTOCHROME C BIOGENESIS PROTEIN CCS1, CHLOROPLASTIC"/>
    <property type="match status" value="1"/>
</dbReference>
<evidence type="ECO:0000256" key="2">
    <source>
        <dbReference type="ARBA" id="ARBA00022692"/>
    </source>
</evidence>